<protein>
    <recommendedName>
        <fullName evidence="4">C-factor</fullName>
    </recommendedName>
</protein>
<dbReference type="OMA" id="YENHEIA"/>
<name>B3S8T9_TRIAD</name>
<dbReference type="GeneID" id="6757981"/>
<gene>
    <name evidence="2" type="ORF">TRIADDRAFT_64296</name>
</gene>
<evidence type="ECO:0000313" key="3">
    <source>
        <dbReference type="Proteomes" id="UP000009022"/>
    </source>
</evidence>
<comment type="similarity">
    <text evidence="1">Belongs to the short-chain dehydrogenases/reductases (SDR) family.</text>
</comment>
<sequence>MAQLVHINSILVTGANRGLGLKLIEVLLASVNPPKHVFACYRDAGRTTDLQRLASKHSNLKLIEMNVASDTGIQSAFSTVESMIPNDGLDVLVNNAAILDKSNLCDVTSELMENSFRINTVAPLMIVKAFLPLLEKPKDNTVNGVVVNISSIAGSLMESSSLPDRYPYKCSKVALNMITKTLSIDLKDKKIAALAIDPGWMVTDMGGPNAPLSPEESARAIIDLISQLTMDKSGEYFDIYGDAIPW</sequence>
<dbReference type="EMBL" id="DS985257">
    <property type="protein sequence ID" value="EDV20828.1"/>
    <property type="molecule type" value="Genomic_DNA"/>
</dbReference>
<dbReference type="PhylomeDB" id="B3S8T9"/>
<dbReference type="HOGENOM" id="CLU_010194_9_1_1"/>
<dbReference type="PRINTS" id="PR00080">
    <property type="entry name" value="SDRFAMILY"/>
</dbReference>
<evidence type="ECO:0008006" key="4">
    <source>
        <dbReference type="Google" id="ProtNLM"/>
    </source>
</evidence>
<dbReference type="OrthoDB" id="5296at2759"/>
<dbReference type="CTD" id="6757981"/>
<dbReference type="Pfam" id="PF00106">
    <property type="entry name" value="adh_short"/>
    <property type="match status" value="1"/>
</dbReference>
<dbReference type="InterPro" id="IPR051468">
    <property type="entry name" value="Fungal_SecMetab_SDRs"/>
</dbReference>
<dbReference type="InterPro" id="IPR002347">
    <property type="entry name" value="SDR_fam"/>
</dbReference>
<dbReference type="GO" id="GO:0016491">
    <property type="term" value="F:oxidoreductase activity"/>
    <property type="evidence" value="ECO:0000318"/>
    <property type="project" value="GO_Central"/>
</dbReference>
<evidence type="ECO:0000256" key="1">
    <source>
        <dbReference type="RuleBase" id="RU000363"/>
    </source>
</evidence>
<dbReference type="eggNOG" id="KOG1611">
    <property type="taxonomic scope" value="Eukaryota"/>
</dbReference>
<accession>B3S8T9</accession>
<proteinExistence type="inferred from homology"/>
<dbReference type="PRINTS" id="PR00081">
    <property type="entry name" value="GDHRDH"/>
</dbReference>
<dbReference type="RefSeq" id="XP_002116769.1">
    <property type="nucleotide sequence ID" value="XM_002116733.1"/>
</dbReference>
<keyword evidence="3" id="KW-1185">Reference proteome</keyword>
<dbReference type="AlphaFoldDB" id="B3S8T9"/>
<dbReference type="InParanoid" id="B3S8T9"/>
<dbReference type="Proteomes" id="UP000009022">
    <property type="component" value="Unassembled WGS sequence"/>
</dbReference>
<dbReference type="Gene3D" id="3.40.50.720">
    <property type="entry name" value="NAD(P)-binding Rossmann-like Domain"/>
    <property type="match status" value="1"/>
</dbReference>
<reference evidence="2 3" key="1">
    <citation type="journal article" date="2008" name="Nature">
        <title>The Trichoplax genome and the nature of placozoans.</title>
        <authorList>
            <person name="Srivastava M."/>
            <person name="Begovic E."/>
            <person name="Chapman J."/>
            <person name="Putnam N.H."/>
            <person name="Hellsten U."/>
            <person name="Kawashima T."/>
            <person name="Kuo A."/>
            <person name="Mitros T."/>
            <person name="Salamov A."/>
            <person name="Carpenter M.L."/>
            <person name="Signorovitch A.Y."/>
            <person name="Moreno M.A."/>
            <person name="Kamm K."/>
            <person name="Grimwood J."/>
            <person name="Schmutz J."/>
            <person name="Shapiro H."/>
            <person name="Grigoriev I.V."/>
            <person name="Buss L.W."/>
            <person name="Schierwater B."/>
            <person name="Dellaporta S.L."/>
            <person name="Rokhsar D.S."/>
        </authorList>
    </citation>
    <scope>NUCLEOTIDE SEQUENCE [LARGE SCALE GENOMIC DNA]</scope>
    <source>
        <strain evidence="2 3">Grell-BS-1999</strain>
    </source>
</reference>
<dbReference type="KEGG" id="tad:TRIADDRAFT_64296"/>
<evidence type="ECO:0000313" key="2">
    <source>
        <dbReference type="EMBL" id="EDV20828.1"/>
    </source>
</evidence>
<dbReference type="InterPro" id="IPR036291">
    <property type="entry name" value="NAD(P)-bd_dom_sf"/>
</dbReference>
<dbReference type="PANTHER" id="PTHR43544">
    <property type="entry name" value="SHORT-CHAIN DEHYDROGENASE/REDUCTASE"/>
    <property type="match status" value="1"/>
</dbReference>
<dbReference type="GO" id="GO:0005737">
    <property type="term" value="C:cytoplasm"/>
    <property type="evidence" value="ECO:0000318"/>
    <property type="project" value="GO_Central"/>
</dbReference>
<organism evidence="2 3">
    <name type="scientific">Trichoplax adhaerens</name>
    <name type="common">Trichoplax reptans</name>
    <dbReference type="NCBI Taxonomy" id="10228"/>
    <lineage>
        <taxon>Eukaryota</taxon>
        <taxon>Metazoa</taxon>
        <taxon>Placozoa</taxon>
        <taxon>Uniplacotomia</taxon>
        <taxon>Trichoplacea</taxon>
        <taxon>Trichoplacidae</taxon>
        <taxon>Trichoplax</taxon>
    </lineage>
</organism>
<dbReference type="SUPFAM" id="SSF51735">
    <property type="entry name" value="NAD(P)-binding Rossmann-fold domains"/>
    <property type="match status" value="1"/>
</dbReference>
<dbReference type="PANTHER" id="PTHR43544:SF33">
    <property type="entry name" value="C-FACTOR"/>
    <property type="match status" value="1"/>
</dbReference>
<dbReference type="CDD" id="cd05325">
    <property type="entry name" value="carb_red_sniffer_like_SDR_c"/>
    <property type="match status" value="1"/>
</dbReference>